<proteinExistence type="predicted"/>
<comment type="caution">
    <text evidence="1">The sequence shown here is derived from an EMBL/GenBank/DDBJ whole genome shotgun (WGS) entry which is preliminary data.</text>
</comment>
<accession>A0ABQ1L1D9</accession>
<gene>
    <name evidence="1" type="ORF">GCM10011386_05080</name>
</gene>
<reference evidence="2" key="1">
    <citation type="journal article" date="2019" name="Int. J. Syst. Evol. Microbiol.">
        <title>The Global Catalogue of Microorganisms (GCM) 10K type strain sequencing project: providing services to taxonomists for standard genome sequencing and annotation.</title>
        <authorList>
            <consortium name="The Broad Institute Genomics Platform"/>
            <consortium name="The Broad Institute Genome Sequencing Center for Infectious Disease"/>
            <person name="Wu L."/>
            <person name="Ma J."/>
        </authorList>
    </citation>
    <scope>NUCLEOTIDE SEQUENCE [LARGE SCALE GENOMIC DNA]</scope>
    <source>
        <strain evidence="2">CGMCC 1.15342</strain>
    </source>
</reference>
<name>A0ABQ1L1D9_9SPHI</name>
<protein>
    <submittedName>
        <fullName evidence="1">Uncharacterized protein</fullName>
    </submittedName>
</protein>
<dbReference type="Proteomes" id="UP000597338">
    <property type="component" value="Unassembled WGS sequence"/>
</dbReference>
<evidence type="ECO:0000313" key="2">
    <source>
        <dbReference type="Proteomes" id="UP000597338"/>
    </source>
</evidence>
<evidence type="ECO:0000313" key="1">
    <source>
        <dbReference type="EMBL" id="GGC16251.1"/>
    </source>
</evidence>
<organism evidence="1 2">
    <name type="scientific">Parapedobacter defluvii</name>
    <dbReference type="NCBI Taxonomy" id="2045106"/>
    <lineage>
        <taxon>Bacteria</taxon>
        <taxon>Pseudomonadati</taxon>
        <taxon>Bacteroidota</taxon>
        <taxon>Sphingobacteriia</taxon>
        <taxon>Sphingobacteriales</taxon>
        <taxon>Sphingobacteriaceae</taxon>
        <taxon>Parapedobacter</taxon>
    </lineage>
</organism>
<sequence>MIVRCIANTGKALRAFEPNELPDDYTGKFGTTAHTIFHQLDIGKEYLVTAMIFWHQDVVQYLLYGHTETWILPAPAPLFTIMEAKLSRNWYFKQYEPGHRLYKSFLGVMGYKELITDDNHLESLLEREHEAEQIFYKRVIEMEREFQKHDLA</sequence>
<dbReference type="EMBL" id="BMIK01000001">
    <property type="protein sequence ID" value="GGC16251.1"/>
    <property type="molecule type" value="Genomic_DNA"/>
</dbReference>
<keyword evidence="2" id="KW-1185">Reference proteome</keyword>
<dbReference type="RefSeq" id="WP_188747032.1">
    <property type="nucleotide sequence ID" value="NZ_BMIK01000001.1"/>
</dbReference>